<feature type="transmembrane region" description="Helical" evidence="1">
    <location>
        <begin position="216"/>
        <end position="237"/>
    </location>
</feature>
<evidence type="ECO:0000313" key="4">
    <source>
        <dbReference type="Proteomes" id="UP000292564"/>
    </source>
</evidence>
<feature type="transmembrane region" description="Helical" evidence="1">
    <location>
        <begin position="158"/>
        <end position="176"/>
    </location>
</feature>
<dbReference type="EMBL" id="SHKY01000001">
    <property type="protein sequence ID" value="RZU53606.1"/>
    <property type="molecule type" value="Genomic_DNA"/>
</dbReference>
<dbReference type="InterPro" id="IPR052529">
    <property type="entry name" value="Bact_Transport_Assoc"/>
</dbReference>
<keyword evidence="4" id="KW-1185">Reference proteome</keyword>
<dbReference type="PANTHER" id="PTHR30590">
    <property type="entry name" value="INNER MEMBRANE PROTEIN"/>
    <property type="match status" value="1"/>
</dbReference>
<feature type="domain" description="DUF418" evidence="2">
    <location>
        <begin position="238"/>
        <end position="397"/>
    </location>
</feature>
<name>A0A4V2G7R0_9ACTN</name>
<dbReference type="Proteomes" id="UP000292564">
    <property type="component" value="Unassembled WGS sequence"/>
</dbReference>
<feature type="transmembrane region" description="Helical" evidence="1">
    <location>
        <begin position="106"/>
        <end position="123"/>
    </location>
</feature>
<gene>
    <name evidence="3" type="ORF">EV385_5537</name>
</gene>
<dbReference type="Pfam" id="PF04235">
    <property type="entry name" value="DUF418"/>
    <property type="match status" value="1"/>
</dbReference>
<accession>A0A4V2G7R0</accession>
<dbReference type="InterPro" id="IPR007349">
    <property type="entry name" value="DUF418"/>
</dbReference>
<feature type="transmembrane region" description="Helical" evidence="1">
    <location>
        <begin position="66"/>
        <end position="86"/>
    </location>
</feature>
<dbReference type="PANTHER" id="PTHR30590:SF2">
    <property type="entry name" value="INNER MEMBRANE PROTEIN"/>
    <property type="match status" value="1"/>
</dbReference>
<feature type="transmembrane region" description="Helical" evidence="1">
    <location>
        <begin position="286"/>
        <end position="310"/>
    </location>
</feature>
<keyword evidence="1" id="KW-0472">Membrane</keyword>
<keyword evidence="1" id="KW-0812">Transmembrane</keyword>
<feature type="transmembrane region" description="Helical" evidence="1">
    <location>
        <begin position="330"/>
        <end position="349"/>
    </location>
</feature>
<protein>
    <recommendedName>
        <fullName evidence="2">DUF418 domain-containing protein</fullName>
    </recommendedName>
</protein>
<organism evidence="3 4">
    <name type="scientific">Krasilnikovia cinnamomea</name>
    <dbReference type="NCBI Taxonomy" id="349313"/>
    <lineage>
        <taxon>Bacteria</taxon>
        <taxon>Bacillati</taxon>
        <taxon>Actinomycetota</taxon>
        <taxon>Actinomycetes</taxon>
        <taxon>Micromonosporales</taxon>
        <taxon>Micromonosporaceae</taxon>
        <taxon>Krasilnikovia</taxon>
    </lineage>
</organism>
<reference evidence="3 4" key="1">
    <citation type="submission" date="2019-02" db="EMBL/GenBank/DDBJ databases">
        <title>Sequencing the genomes of 1000 actinobacteria strains.</title>
        <authorList>
            <person name="Klenk H.-P."/>
        </authorList>
    </citation>
    <scope>NUCLEOTIDE SEQUENCE [LARGE SCALE GENOMIC DNA]</scope>
    <source>
        <strain evidence="3 4">DSM 45162</strain>
    </source>
</reference>
<evidence type="ECO:0000313" key="3">
    <source>
        <dbReference type="EMBL" id="RZU53606.1"/>
    </source>
</evidence>
<dbReference type="AlphaFoldDB" id="A0A4V2G7R0"/>
<comment type="caution">
    <text evidence="3">The sequence shown here is derived from an EMBL/GenBank/DDBJ whole genome shotgun (WGS) entry which is preliminary data.</text>
</comment>
<feature type="transmembrane region" description="Helical" evidence="1">
    <location>
        <begin position="25"/>
        <end position="46"/>
    </location>
</feature>
<sequence>MQRPLDATATPVSETARSRLMNLDALRGLALLGIFVVNSTYVASAFHGTGVEDPAFTSTADRTVGSVLTLLFETKFYLLFSFLFGYSFTLQRDSAERRGTPFTAAFLRRLAALFALGAAHAVLLFPGDILTTYALLGVVLLVVGGMQTRTAATAAGTLLALTATAYAGLGTLQAAFGPPSTLDAGNLTAQADQAAVLLSGGPVDVIDAHLRELPDVAALLLLFQAPCALAMFLFGLAAGKRGLLARPIHATVLRRTQLIGFPIGLAGACLYAHATTHWTGTAGEAYAVAIDVLTAPALAAAYAATLLRLIRGRHGQRIADLLAPAGRMALSNYLAQSAVLAFIFTGYGLAEIGRLSPASVLVLVLVLYTIQLYASAIWMHTHAYGPLEWFLRAATHLTVPPWRRHRQPAA</sequence>
<keyword evidence="1" id="KW-1133">Transmembrane helix</keyword>
<feature type="transmembrane region" description="Helical" evidence="1">
    <location>
        <begin position="355"/>
        <end position="374"/>
    </location>
</feature>
<proteinExistence type="predicted"/>
<evidence type="ECO:0000259" key="2">
    <source>
        <dbReference type="Pfam" id="PF04235"/>
    </source>
</evidence>
<feature type="transmembrane region" description="Helical" evidence="1">
    <location>
        <begin position="258"/>
        <end position="274"/>
    </location>
</feature>
<evidence type="ECO:0000256" key="1">
    <source>
        <dbReference type="SAM" id="Phobius"/>
    </source>
</evidence>
<feature type="transmembrane region" description="Helical" evidence="1">
    <location>
        <begin position="129"/>
        <end position="146"/>
    </location>
</feature>